<evidence type="ECO:0000259" key="2">
    <source>
        <dbReference type="SMART" id="SM00245"/>
    </source>
</evidence>
<evidence type="ECO:0000313" key="4">
    <source>
        <dbReference type="Proteomes" id="UP000198569"/>
    </source>
</evidence>
<evidence type="ECO:0000313" key="3">
    <source>
        <dbReference type="EMBL" id="SDX73277.1"/>
    </source>
</evidence>
<dbReference type="Pfam" id="PF00515">
    <property type="entry name" value="TPR_1"/>
    <property type="match status" value="1"/>
</dbReference>
<dbReference type="STRING" id="229203.SAMN05444338_11431"/>
<dbReference type="SUPFAM" id="SSF48452">
    <property type="entry name" value="TPR-like"/>
    <property type="match status" value="1"/>
</dbReference>
<feature type="repeat" description="TPR" evidence="1">
    <location>
        <begin position="362"/>
        <end position="395"/>
    </location>
</feature>
<reference evidence="4" key="1">
    <citation type="submission" date="2016-10" db="EMBL/GenBank/DDBJ databases">
        <authorList>
            <person name="Varghese N."/>
            <person name="Submissions S."/>
        </authorList>
    </citation>
    <scope>NUCLEOTIDE SEQUENCE [LARGE SCALE GENOMIC DNA]</scope>
    <source>
        <strain evidence="4">DSM 15718</strain>
    </source>
</reference>
<dbReference type="Gene3D" id="3.30.750.44">
    <property type="match status" value="1"/>
</dbReference>
<dbReference type="Pfam" id="PF03572">
    <property type="entry name" value="Peptidase_S41"/>
    <property type="match status" value="1"/>
</dbReference>
<dbReference type="InterPro" id="IPR029045">
    <property type="entry name" value="ClpP/crotonase-like_dom_sf"/>
</dbReference>
<dbReference type="PANTHER" id="PTHR11261:SF3">
    <property type="entry name" value="RETINOL-BINDING PROTEIN 3"/>
    <property type="match status" value="1"/>
</dbReference>
<dbReference type="Gene3D" id="1.25.40.10">
    <property type="entry name" value="Tetratricopeptide repeat domain"/>
    <property type="match status" value="1"/>
</dbReference>
<feature type="domain" description="Tail specific protease" evidence="2">
    <location>
        <begin position="103"/>
        <end position="306"/>
    </location>
</feature>
<dbReference type="SUPFAM" id="SSF52096">
    <property type="entry name" value="ClpP/crotonase"/>
    <property type="match status" value="1"/>
</dbReference>
<dbReference type="InterPro" id="IPR011990">
    <property type="entry name" value="TPR-like_helical_dom_sf"/>
</dbReference>
<keyword evidence="4" id="KW-1185">Reference proteome</keyword>
<dbReference type="PROSITE" id="PS50005">
    <property type="entry name" value="TPR"/>
    <property type="match status" value="1"/>
</dbReference>
<dbReference type="PANTHER" id="PTHR11261">
    <property type="entry name" value="INTERPHOTORECEPTOR RETINOID-BINDING PROTEIN"/>
    <property type="match status" value="1"/>
</dbReference>
<dbReference type="Gene3D" id="3.90.226.10">
    <property type="entry name" value="2-enoyl-CoA Hydratase, Chain A, domain 1"/>
    <property type="match status" value="1"/>
</dbReference>
<sequence>MVLGFVFAFISTITAQHKEMTKEEKVEIVQLVSENLQATYIDLDIADGMTSALKSNIKSNKYNTIKDSDEFAKIITQDLQNVSHDLHLNLNYEPKKIAQSKLVMPEEMKIKREKMMATKMAEINYGFTEVKVLNGNIGYLNLRMFADTTYAKSAATAAMNFLYNTNAIIIDLRENGGGVPSMMQLLSSYFTDAEPVLLSNFYERETDAKTQLFTFETIEGKRMANKPLYILTSKNTFSAAEAFTYILKHLDKAVVVGEVTRGGANRTKRINLNENFSVSMPYIKAIHPVTKTNWEGKGIQPNIMATKKDAFVIAYIDAINKTVLRNKENVLNSIGYNLLKEKSIDEAIIVFQENTKLFPEEFNSWDSLGEAYFLNHDKDNALKAYEKALKLNPKSESAKAMIQKLTLK</sequence>
<keyword evidence="1" id="KW-0802">TPR repeat</keyword>
<gene>
    <name evidence="3" type="ORF">SAMN05444338_11431</name>
</gene>
<dbReference type="AlphaFoldDB" id="A0A1H3E3U3"/>
<dbReference type="InterPro" id="IPR019734">
    <property type="entry name" value="TPR_rpt"/>
</dbReference>
<dbReference type="PROSITE" id="PS50293">
    <property type="entry name" value="TPR_REGION"/>
    <property type="match status" value="1"/>
</dbReference>
<proteinExistence type="predicted"/>
<dbReference type="SMART" id="SM00028">
    <property type="entry name" value="TPR"/>
    <property type="match status" value="2"/>
</dbReference>
<accession>A0A1H3E3U3</accession>
<protein>
    <submittedName>
        <fullName evidence="3">Tetratricopeptide repeat-containing protein</fullName>
    </submittedName>
</protein>
<dbReference type="GO" id="GO:0006508">
    <property type="term" value="P:proteolysis"/>
    <property type="evidence" value="ECO:0007669"/>
    <property type="project" value="InterPro"/>
</dbReference>
<name>A0A1H3E3U3_9FLAO</name>
<organism evidence="3 4">
    <name type="scientific">Flavobacterium degerlachei</name>
    <dbReference type="NCBI Taxonomy" id="229203"/>
    <lineage>
        <taxon>Bacteria</taxon>
        <taxon>Pseudomonadati</taxon>
        <taxon>Bacteroidota</taxon>
        <taxon>Flavobacteriia</taxon>
        <taxon>Flavobacteriales</taxon>
        <taxon>Flavobacteriaceae</taxon>
        <taxon>Flavobacterium</taxon>
    </lineage>
</organism>
<dbReference type="SMART" id="SM00245">
    <property type="entry name" value="TSPc"/>
    <property type="match status" value="1"/>
</dbReference>
<dbReference type="InterPro" id="IPR005151">
    <property type="entry name" value="Tail-specific_protease"/>
</dbReference>
<dbReference type="Pfam" id="PF11918">
    <property type="entry name" value="Peptidase_S41_N"/>
    <property type="match status" value="1"/>
</dbReference>
<dbReference type="EMBL" id="FNMV01000014">
    <property type="protein sequence ID" value="SDX73277.1"/>
    <property type="molecule type" value="Genomic_DNA"/>
</dbReference>
<evidence type="ECO:0000256" key="1">
    <source>
        <dbReference type="PROSITE-ProRule" id="PRU00339"/>
    </source>
</evidence>
<dbReference type="CDD" id="cd07563">
    <property type="entry name" value="Peptidase_S41_IRBP"/>
    <property type="match status" value="1"/>
</dbReference>
<dbReference type="GO" id="GO:0008236">
    <property type="term" value="F:serine-type peptidase activity"/>
    <property type="evidence" value="ECO:0007669"/>
    <property type="project" value="InterPro"/>
</dbReference>
<dbReference type="Proteomes" id="UP000198569">
    <property type="component" value="Unassembled WGS sequence"/>
</dbReference>